<keyword evidence="1" id="KW-0472">Membrane</keyword>
<organism evidence="2 3">
    <name type="scientific">Endomicrobium trichonymphae</name>
    <dbReference type="NCBI Taxonomy" id="1408204"/>
    <lineage>
        <taxon>Bacteria</taxon>
        <taxon>Pseudomonadati</taxon>
        <taxon>Elusimicrobiota</taxon>
        <taxon>Endomicrobiia</taxon>
        <taxon>Endomicrobiales</taxon>
        <taxon>Endomicrobiaceae</taxon>
        <taxon>Candidatus Endomicrobiellum</taxon>
    </lineage>
</organism>
<feature type="transmembrane region" description="Helical" evidence="1">
    <location>
        <begin position="52"/>
        <end position="71"/>
    </location>
</feature>
<evidence type="ECO:0000256" key="1">
    <source>
        <dbReference type="SAM" id="Phobius"/>
    </source>
</evidence>
<dbReference type="PIRSF" id="PIRSF009160">
    <property type="entry name" value="UCP009160"/>
    <property type="match status" value="1"/>
</dbReference>
<evidence type="ECO:0000313" key="3">
    <source>
        <dbReference type="Proteomes" id="UP000095237"/>
    </source>
</evidence>
<dbReference type="AlphaFoldDB" id="A0A1E5IN03"/>
<name>A0A1E5IN03_ENDTX</name>
<dbReference type="Pfam" id="PF12811">
    <property type="entry name" value="BaxI_1"/>
    <property type="match status" value="1"/>
</dbReference>
<dbReference type="Proteomes" id="UP000095237">
    <property type="component" value="Unassembled WGS sequence"/>
</dbReference>
<feature type="transmembrane region" description="Helical" evidence="1">
    <location>
        <begin position="104"/>
        <end position="127"/>
    </location>
</feature>
<protein>
    <recommendedName>
        <fullName evidence="4">Bax inhibitor-1/YccA family protein</fullName>
    </recommendedName>
</protein>
<dbReference type="InterPro" id="IPR010539">
    <property type="entry name" value="BaxI_1-like"/>
</dbReference>
<sequence length="238" mass="26130">MSNPLLKDSVFQSTASCNEVMTMSGTINKSIILWILLVVSAFYSWTHPGVTIPLLLPTSIGAFVLAFVSIFKKTATPFLSPLYALCEGLVLGTVSLYFEKSYPGIVVNAILSTICVLFCMLASYKAGILKATPGFQKTVIFSTLAIAFVYIADLILNVFGVGKFPYIHDSSTLGIIISIVIVAVASFNLIIDFDLIEKGAHNSAPKYMEWYSALSLMITLVWLYLEMLKLLSKLNRKD</sequence>
<dbReference type="PANTHER" id="PTHR41282:SF1">
    <property type="entry name" value="CONSERVED TRANSMEMBRANE PROTEIN-RELATED"/>
    <property type="match status" value="1"/>
</dbReference>
<reference evidence="2 3" key="1">
    <citation type="submission" date="2015-11" db="EMBL/GenBank/DDBJ databases">
        <title>Evidence for parallel genomic evolution in an endosymbiosis of termite gut flagellates.</title>
        <authorList>
            <person name="Zheng H."/>
        </authorList>
    </citation>
    <scope>NUCLEOTIDE SEQUENCE [LARGE SCALE GENOMIC DNA]</scope>
    <source>
        <strain evidence="2 3">CET450</strain>
    </source>
</reference>
<dbReference type="EMBL" id="LNVX01000029">
    <property type="protein sequence ID" value="OEG71869.1"/>
    <property type="molecule type" value="Genomic_DNA"/>
</dbReference>
<feature type="transmembrane region" description="Helical" evidence="1">
    <location>
        <begin position="173"/>
        <end position="195"/>
    </location>
</feature>
<keyword evidence="1" id="KW-1133">Transmembrane helix</keyword>
<feature type="transmembrane region" description="Helical" evidence="1">
    <location>
        <begin position="139"/>
        <end position="161"/>
    </location>
</feature>
<dbReference type="PANTHER" id="PTHR41282">
    <property type="entry name" value="CONSERVED TRANSMEMBRANE PROTEIN-RELATED"/>
    <property type="match status" value="1"/>
</dbReference>
<feature type="transmembrane region" description="Helical" evidence="1">
    <location>
        <begin position="31"/>
        <end position="46"/>
    </location>
</feature>
<comment type="caution">
    <text evidence="2">The sequence shown here is derived from an EMBL/GenBank/DDBJ whole genome shotgun (WGS) entry which is preliminary data.</text>
</comment>
<evidence type="ECO:0000313" key="2">
    <source>
        <dbReference type="EMBL" id="OEG71869.1"/>
    </source>
</evidence>
<gene>
    <name evidence="2" type="ORF">ATZ36_12185</name>
</gene>
<keyword evidence="1" id="KW-0812">Transmembrane</keyword>
<proteinExistence type="predicted"/>
<keyword evidence="3" id="KW-1185">Reference proteome</keyword>
<feature type="transmembrane region" description="Helical" evidence="1">
    <location>
        <begin position="207"/>
        <end position="225"/>
    </location>
</feature>
<accession>A0A1E5IN03</accession>
<feature type="transmembrane region" description="Helical" evidence="1">
    <location>
        <begin position="78"/>
        <end position="98"/>
    </location>
</feature>
<evidence type="ECO:0008006" key="4">
    <source>
        <dbReference type="Google" id="ProtNLM"/>
    </source>
</evidence>